<evidence type="ECO:0000313" key="8">
    <source>
        <dbReference type="EMBL" id="MEK8053225.1"/>
    </source>
</evidence>
<evidence type="ECO:0000256" key="3">
    <source>
        <dbReference type="ARBA" id="ARBA00022692"/>
    </source>
</evidence>
<feature type="domain" description="EamA" evidence="7">
    <location>
        <begin position="20"/>
        <end position="150"/>
    </location>
</feature>
<comment type="subcellular location">
    <subcellularLocation>
        <location evidence="1">Membrane</location>
        <topology evidence="1">Multi-pass membrane protein</topology>
    </subcellularLocation>
</comment>
<keyword evidence="9" id="KW-1185">Reference proteome</keyword>
<proteinExistence type="inferred from homology"/>
<name>A0ABU9CPZ1_9BURK</name>
<comment type="caution">
    <text evidence="8">The sequence shown here is derived from an EMBL/GenBank/DDBJ whole genome shotgun (WGS) entry which is preliminary data.</text>
</comment>
<evidence type="ECO:0000256" key="2">
    <source>
        <dbReference type="ARBA" id="ARBA00007362"/>
    </source>
</evidence>
<dbReference type="EMBL" id="JBBUTH010000011">
    <property type="protein sequence ID" value="MEK8053225.1"/>
    <property type="molecule type" value="Genomic_DNA"/>
</dbReference>
<evidence type="ECO:0000256" key="1">
    <source>
        <dbReference type="ARBA" id="ARBA00004141"/>
    </source>
</evidence>
<feature type="transmembrane region" description="Helical" evidence="6">
    <location>
        <begin position="164"/>
        <end position="183"/>
    </location>
</feature>
<feature type="domain" description="EamA" evidence="7">
    <location>
        <begin position="167"/>
        <end position="306"/>
    </location>
</feature>
<evidence type="ECO:0000256" key="5">
    <source>
        <dbReference type="ARBA" id="ARBA00023136"/>
    </source>
</evidence>
<protein>
    <submittedName>
        <fullName evidence="8">DMT family transporter</fullName>
    </submittedName>
</protein>
<organism evidence="8 9">
    <name type="scientific">Pseudaquabacterium inlustre</name>
    <dbReference type="NCBI Taxonomy" id="2984192"/>
    <lineage>
        <taxon>Bacteria</taxon>
        <taxon>Pseudomonadati</taxon>
        <taxon>Pseudomonadota</taxon>
        <taxon>Betaproteobacteria</taxon>
        <taxon>Burkholderiales</taxon>
        <taxon>Sphaerotilaceae</taxon>
        <taxon>Pseudaquabacterium</taxon>
    </lineage>
</organism>
<accession>A0ABU9CPZ1</accession>
<evidence type="ECO:0000256" key="4">
    <source>
        <dbReference type="ARBA" id="ARBA00022989"/>
    </source>
</evidence>
<evidence type="ECO:0000259" key="7">
    <source>
        <dbReference type="Pfam" id="PF00892"/>
    </source>
</evidence>
<evidence type="ECO:0000313" key="9">
    <source>
        <dbReference type="Proteomes" id="UP001365405"/>
    </source>
</evidence>
<feature type="transmembrane region" description="Helical" evidence="6">
    <location>
        <begin position="140"/>
        <end position="158"/>
    </location>
</feature>
<dbReference type="Pfam" id="PF00892">
    <property type="entry name" value="EamA"/>
    <property type="match status" value="2"/>
</dbReference>
<feature type="transmembrane region" description="Helical" evidence="6">
    <location>
        <begin position="21"/>
        <end position="42"/>
    </location>
</feature>
<dbReference type="InterPro" id="IPR037185">
    <property type="entry name" value="EmrE-like"/>
</dbReference>
<comment type="similarity">
    <text evidence="2">Belongs to the EamA transporter family.</text>
</comment>
<gene>
    <name evidence="8" type="ORF">AACH10_23420</name>
</gene>
<dbReference type="SUPFAM" id="SSF103481">
    <property type="entry name" value="Multidrug resistance efflux transporter EmrE"/>
    <property type="match status" value="2"/>
</dbReference>
<feature type="transmembrane region" description="Helical" evidence="6">
    <location>
        <begin position="112"/>
        <end position="133"/>
    </location>
</feature>
<keyword evidence="5 6" id="KW-0472">Membrane</keyword>
<dbReference type="InterPro" id="IPR050638">
    <property type="entry name" value="AA-Vitamin_Transporters"/>
</dbReference>
<feature type="transmembrane region" description="Helical" evidence="6">
    <location>
        <begin position="203"/>
        <end position="221"/>
    </location>
</feature>
<feature type="transmembrane region" description="Helical" evidence="6">
    <location>
        <begin position="54"/>
        <end position="74"/>
    </location>
</feature>
<dbReference type="Proteomes" id="UP001365405">
    <property type="component" value="Unassembled WGS sequence"/>
</dbReference>
<feature type="transmembrane region" description="Helical" evidence="6">
    <location>
        <begin position="233"/>
        <end position="254"/>
    </location>
</feature>
<keyword evidence="4 6" id="KW-1133">Transmembrane helix</keyword>
<dbReference type="PANTHER" id="PTHR32322:SF2">
    <property type="entry name" value="EAMA DOMAIN-CONTAINING PROTEIN"/>
    <property type="match status" value="1"/>
</dbReference>
<evidence type="ECO:0000256" key="6">
    <source>
        <dbReference type="SAM" id="Phobius"/>
    </source>
</evidence>
<dbReference type="PANTHER" id="PTHR32322">
    <property type="entry name" value="INNER MEMBRANE TRANSPORTER"/>
    <property type="match status" value="1"/>
</dbReference>
<sequence>MAPAAAAAAAPAGLSPATRGWLLGALGVALFALTIPMTRLASGSLAAPQLSAEFVAIGRAALAGLLAVVWLRAVRAAWPTPAQWRGLMLTASGVVFGFPMFMGWAVQRVDAAHASVVNGLLPMATAVIGAVLLRQRASAAFWGCAALGMGLVLGFALWKGGARLQLADTLLLMAVLLGGFGYVMGARMSTSGPGRPAMAPEQVISWVLVGCLPVTLPLALWTAPADWAAIRPAAWGGFVYVSLISMWLGFFAWYRGLALGGMLRVSQVQLVQPFLSMWLAVPVLGETLDAVTVAFSLAVMATVALARRLPVKVAVAPEAAR</sequence>
<keyword evidence="3 6" id="KW-0812">Transmembrane</keyword>
<feature type="transmembrane region" description="Helical" evidence="6">
    <location>
        <begin position="86"/>
        <end position="106"/>
    </location>
</feature>
<reference evidence="8 9" key="1">
    <citation type="submission" date="2024-04" db="EMBL/GenBank/DDBJ databases">
        <title>Novel species of the genus Ideonella isolated from streams.</title>
        <authorList>
            <person name="Lu H."/>
        </authorList>
    </citation>
    <scope>NUCLEOTIDE SEQUENCE [LARGE SCALE GENOMIC DNA]</scope>
    <source>
        <strain evidence="8 9">DXS22W</strain>
    </source>
</reference>
<dbReference type="RefSeq" id="WP_341412967.1">
    <property type="nucleotide sequence ID" value="NZ_JBBUTH010000011.1"/>
</dbReference>
<dbReference type="InterPro" id="IPR000620">
    <property type="entry name" value="EamA_dom"/>
</dbReference>